<evidence type="ECO:0000256" key="1">
    <source>
        <dbReference type="SAM" id="MobiDB-lite"/>
    </source>
</evidence>
<dbReference type="AlphaFoldDB" id="A0A195C5M9"/>
<organism evidence="2 3">
    <name type="scientific">Cyphomyrmex costatus</name>
    <dbReference type="NCBI Taxonomy" id="456900"/>
    <lineage>
        <taxon>Eukaryota</taxon>
        <taxon>Metazoa</taxon>
        <taxon>Ecdysozoa</taxon>
        <taxon>Arthropoda</taxon>
        <taxon>Hexapoda</taxon>
        <taxon>Insecta</taxon>
        <taxon>Pterygota</taxon>
        <taxon>Neoptera</taxon>
        <taxon>Endopterygota</taxon>
        <taxon>Hymenoptera</taxon>
        <taxon>Apocrita</taxon>
        <taxon>Aculeata</taxon>
        <taxon>Formicoidea</taxon>
        <taxon>Formicidae</taxon>
        <taxon>Myrmicinae</taxon>
        <taxon>Cyphomyrmex</taxon>
    </lineage>
</organism>
<feature type="compositionally biased region" description="Basic residues" evidence="1">
    <location>
        <begin position="142"/>
        <end position="155"/>
    </location>
</feature>
<dbReference type="EMBL" id="KQ978292">
    <property type="protein sequence ID" value="KYM95478.1"/>
    <property type="molecule type" value="Genomic_DNA"/>
</dbReference>
<name>A0A195C5M9_9HYME</name>
<dbReference type="Proteomes" id="UP000078542">
    <property type="component" value="Unassembled WGS sequence"/>
</dbReference>
<accession>A0A195C5M9</accession>
<sequence>IAITDKKQVKYAKCRVSHAADLSSFVIVESHRGAFPVGAFVGARLAATHASCKIARGSYRERREREKDNITSPRQRRRRPCRSSPSPCCSSASPGTEAKSVTAGASLRNARARDIRGILIPLRSSWARGRLSSSSTRLRRCLRRRRRRSRRRRTRRQEVNRKPNEVTDRSRNARAINPGRWREEPNGIQKRS</sequence>
<proteinExistence type="predicted"/>
<feature type="region of interest" description="Disordered" evidence="1">
    <location>
        <begin position="142"/>
        <end position="192"/>
    </location>
</feature>
<gene>
    <name evidence="2" type="ORF">ALC62_13906</name>
</gene>
<evidence type="ECO:0000313" key="3">
    <source>
        <dbReference type="Proteomes" id="UP000078542"/>
    </source>
</evidence>
<feature type="non-terminal residue" evidence="2">
    <location>
        <position position="1"/>
    </location>
</feature>
<protein>
    <submittedName>
        <fullName evidence="2">Uncharacterized protein</fullName>
    </submittedName>
</protein>
<feature type="compositionally biased region" description="Basic and acidic residues" evidence="1">
    <location>
        <begin position="58"/>
        <end position="69"/>
    </location>
</feature>
<feature type="region of interest" description="Disordered" evidence="1">
    <location>
        <begin position="58"/>
        <end position="104"/>
    </location>
</feature>
<reference evidence="2 3" key="1">
    <citation type="submission" date="2016-03" db="EMBL/GenBank/DDBJ databases">
        <title>Cyphomyrmex costatus WGS genome.</title>
        <authorList>
            <person name="Nygaard S."/>
            <person name="Hu H."/>
            <person name="Boomsma J."/>
            <person name="Zhang G."/>
        </authorList>
    </citation>
    <scope>NUCLEOTIDE SEQUENCE [LARGE SCALE GENOMIC DNA]</scope>
    <source>
        <strain evidence="2">MS0001</strain>
        <tissue evidence="2">Whole body</tissue>
    </source>
</reference>
<evidence type="ECO:0000313" key="2">
    <source>
        <dbReference type="EMBL" id="KYM95478.1"/>
    </source>
</evidence>
<keyword evidence="3" id="KW-1185">Reference proteome</keyword>
<feature type="compositionally biased region" description="Low complexity" evidence="1">
    <location>
        <begin position="82"/>
        <end position="94"/>
    </location>
</feature>
<feature type="compositionally biased region" description="Basic and acidic residues" evidence="1">
    <location>
        <begin position="156"/>
        <end position="171"/>
    </location>
</feature>